<dbReference type="PANTHER" id="PTHR48465:SF1">
    <property type="entry name" value="PROTEIN SSUH2 HOMOLOG"/>
    <property type="match status" value="1"/>
</dbReference>
<dbReference type="InterPro" id="IPR052789">
    <property type="entry name" value="SSUH2_homolog"/>
</dbReference>
<protein>
    <submittedName>
        <fullName evidence="1">Protein SSUH2</fullName>
    </submittedName>
</protein>
<dbReference type="OrthoDB" id="206033at2759"/>
<organism evidence="1 2">
    <name type="scientific">Blastocystis sp. subtype 1 (strain ATCC 50177 / NandII)</name>
    <dbReference type="NCBI Taxonomy" id="478820"/>
    <lineage>
        <taxon>Eukaryota</taxon>
        <taxon>Sar</taxon>
        <taxon>Stramenopiles</taxon>
        <taxon>Bigyra</taxon>
        <taxon>Opalozoa</taxon>
        <taxon>Opalinata</taxon>
        <taxon>Blastocystidae</taxon>
        <taxon>Blastocystis</taxon>
    </lineage>
</organism>
<dbReference type="Gene3D" id="1.20.1580.10">
    <property type="entry name" value="ABC transporter ATPase like domain"/>
    <property type="match status" value="1"/>
</dbReference>
<dbReference type="PANTHER" id="PTHR48465">
    <property type="entry name" value="PROTEIN SSUH2 HOMOLOG"/>
    <property type="match status" value="1"/>
</dbReference>
<dbReference type="EMBL" id="LXWW01000113">
    <property type="protein sequence ID" value="OAO15848.1"/>
    <property type="molecule type" value="Genomic_DNA"/>
</dbReference>
<proteinExistence type="predicted"/>
<gene>
    <name evidence="1" type="ORF">AV274_2430</name>
</gene>
<keyword evidence="2" id="KW-1185">Reference proteome</keyword>
<dbReference type="AlphaFoldDB" id="A0A196SFR0"/>
<name>A0A196SFR0_BLAHN</name>
<reference evidence="1 2" key="1">
    <citation type="submission" date="2016-05" db="EMBL/GenBank/DDBJ databases">
        <title>Nuclear genome of Blastocystis sp. subtype 1 NandII.</title>
        <authorList>
            <person name="Gentekaki E."/>
            <person name="Curtis B."/>
            <person name="Stairs C."/>
            <person name="Eme L."/>
            <person name="Herman E."/>
            <person name="Klimes V."/>
            <person name="Arias M.C."/>
            <person name="Elias M."/>
            <person name="Hilliou F."/>
            <person name="Klute M."/>
            <person name="Malik S.-B."/>
            <person name="Pightling A."/>
            <person name="Rachubinski R."/>
            <person name="Salas D."/>
            <person name="Schlacht A."/>
            <person name="Suga H."/>
            <person name="Archibald J."/>
            <person name="Ball S.G."/>
            <person name="Clark G."/>
            <person name="Dacks J."/>
            <person name="Van Der Giezen M."/>
            <person name="Tsaousis A."/>
            <person name="Roger A."/>
        </authorList>
    </citation>
    <scope>NUCLEOTIDE SEQUENCE [LARGE SCALE GENOMIC DNA]</scope>
    <source>
        <strain evidence="2">ATCC 50177 / NandII</strain>
    </source>
</reference>
<dbReference type="Proteomes" id="UP000078348">
    <property type="component" value="Unassembled WGS sequence"/>
</dbReference>
<evidence type="ECO:0000313" key="1">
    <source>
        <dbReference type="EMBL" id="OAO15848.1"/>
    </source>
</evidence>
<sequence>MDSSPVNTVSLSDGNWYAQHENYETVTDLNAVGDSFTIDPRIPNVVVGYESLQRMHCPHDAFVPVALENTSRSIRGSKMASLQTDFPVISTESAIERLEREMKSRCFCRRAVLKNLRIERDEMKYFYRVDLDSTVESRSIGWSLSPTLSGDSACPSCSPENPWSVHFDALANEDEGEEVVSVSNDTGICPSCGATLCDDADYMKSNAKSDCQVCHGTGYVNRTLKVRCQRKCVSDSRQLNRSSMSDDLLNTGKGQLVYSMAAERIIPGDVFLDAGLNELIRKMCLDAEAQAAKEDECIRQQQLFVSVVPVRHLKCVSGKCEFNVVVYDHDRKLICNDFPTIFSSLFQRS</sequence>
<accession>A0A196SFR0</accession>
<comment type="caution">
    <text evidence="1">The sequence shown here is derived from an EMBL/GenBank/DDBJ whole genome shotgun (WGS) entry which is preliminary data.</text>
</comment>
<evidence type="ECO:0000313" key="2">
    <source>
        <dbReference type="Proteomes" id="UP000078348"/>
    </source>
</evidence>